<dbReference type="GO" id="GO:0005886">
    <property type="term" value="C:plasma membrane"/>
    <property type="evidence" value="ECO:0007669"/>
    <property type="project" value="UniProtKB-SubCell"/>
</dbReference>
<evidence type="ECO:0000256" key="7">
    <source>
        <dbReference type="SAM" id="Phobius"/>
    </source>
</evidence>
<reference evidence="9 10" key="1">
    <citation type="submission" date="2019-05" db="EMBL/GenBank/DDBJ databases">
        <title>The metagenome of a microbial culture collection derived from dairy environment covers the genomic content of the human microbiome.</title>
        <authorList>
            <person name="Roder T."/>
            <person name="Wuthrich D."/>
            <person name="Sattari Z."/>
            <person name="Von Ah U."/>
            <person name="Bar C."/>
            <person name="Ronchi F."/>
            <person name="Macpherson A.J."/>
            <person name="Ganal-Vonarburg S.C."/>
            <person name="Bruggmann R."/>
            <person name="Vergeres G."/>
        </authorList>
    </citation>
    <scope>NUCLEOTIDE SEQUENCE [LARGE SCALE GENOMIC DNA]</scope>
    <source>
        <strain evidence="9 10">FAM 18815</strain>
    </source>
</reference>
<feature type="domain" description="Membrane transport protein MMPL" evidence="8">
    <location>
        <begin position="572"/>
        <end position="879"/>
    </location>
</feature>
<dbReference type="Gene3D" id="1.20.1640.10">
    <property type="entry name" value="Multidrug efflux transporter AcrB transmembrane domain"/>
    <property type="match status" value="2"/>
</dbReference>
<feature type="transmembrane region" description="Helical" evidence="7">
    <location>
        <begin position="307"/>
        <end position="328"/>
    </location>
</feature>
<evidence type="ECO:0000256" key="3">
    <source>
        <dbReference type="ARBA" id="ARBA00022475"/>
    </source>
</evidence>
<feature type="domain" description="Membrane transport protein MMPL" evidence="8">
    <location>
        <begin position="46"/>
        <end position="364"/>
    </location>
</feature>
<protein>
    <submittedName>
        <fullName evidence="9">MMPL family transporter</fullName>
    </submittedName>
</protein>
<comment type="subcellular location">
    <subcellularLocation>
        <location evidence="1">Cell membrane</location>
        <topology evidence="1">Multi-pass membrane protein</topology>
    </subcellularLocation>
</comment>
<comment type="similarity">
    <text evidence="2">Belongs to the resistance-nodulation-cell division (RND) (TC 2.A.6) family. MmpL subfamily.</text>
</comment>
<dbReference type="InterPro" id="IPR004869">
    <property type="entry name" value="MMPL_dom"/>
</dbReference>
<dbReference type="PANTHER" id="PTHR33406:SF6">
    <property type="entry name" value="MEMBRANE PROTEIN YDGH-RELATED"/>
    <property type="match status" value="1"/>
</dbReference>
<sequence length="883" mass="95175">MSKYIKQNIAKLIAWLAVLILGILMLPNISGLVADKGQTKIPETAKSQVAKMIQKDWGHKISNTRQVVVVFNNDDKALSEKQQSKINHTIDELKNNKHKYDIKGITAPNDSSTTKKQLISDDKTTQIVQLDVGKRDSVRKMNQELTQNVKTSGVKTYVTGGDILNDDFSVAIEAGLKKTEVIAIVFILIVLIWVFRSPIVPLISLGTVGLSFIIALSAVMNLAKYTNFTISNFTEVFMVVVMFGIGTDYNILLYNQFKNDLIEGMDKETATKHSIKIAGKTILYSGSTVLLGFLTLTLAKFSIYRSAAGVGVGVAILLAVLLTVNPFFMSVLGNRVFWPSHNATESNHSRLWHWLSSRSAKNPILAIGIIGVLAIPAIVGYSNKLNYDTVVEIPSNYSSKQGFKTIQKHFSKGTAEPTTIYIKSKQTLDNESDLRVIDNVTNQIQGVKGIKTVASVTQPGGEKIDQLYVNDQLKSLTSQTAKAQDGLRELQNGLSAGNFDATQLQDIGAKATLIGEELKSIQAAGGNSANSEQLITALQQKMTAAGQPLSQTQISILAGAASQQSASLSSMQSRLQAIAQYTQTIGSDAQSLGNDLQSKQQQMATASGSIGELNDGLTKSNDYLKQLQDSSASNTLFVPDAVLKSDTFKKSENVYLSSNKKVAKITVVLDSDPLTAKSIKKVENLETMITNSIKGTALKDASVSIGGQTSETSDTSSIANQDFVRSAAIMLIGITIALMFVTRSVLQSFYIIASLLLAYVGGLGITRVISSTLLGESLLGWNVPFFTFVMLVALGVDYSIFLMMKYREFDGDQPGDRIVKAAGLIGTVVISAAIILGGTFAALIPAGVLTLTQVAIGVISGLVILAFLIPTMNSSLIKLTYKK</sequence>
<dbReference type="InterPro" id="IPR050545">
    <property type="entry name" value="Mycobact_MmpL"/>
</dbReference>
<keyword evidence="4 7" id="KW-0812">Transmembrane</keyword>
<proteinExistence type="inferred from homology"/>
<dbReference type="PANTHER" id="PTHR33406">
    <property type="entry name" value="MEMBRANE PROTEIN MJ1562-RELATED"/>
    <property type="match status" value="1"/>
</dbReference>
<feature type="transmembrane region" description="Helical" evidence="7">
    <location>
        <begin position="749"/>
        <end position="769"/>
    </location>
</feature>
<dbReference type="OrthoDB" id="9782006at2"/>
<feature type="transmembrane region" description="Helical" evidence="7">
    <location>
        <begin position="822"/>
        <end position="844"/>
    </location>
</feature>
<keyword evidence="5 7" id="KW-1133">Transmembrane helix</keyword>
<evidence type="ECO:0000313" key="9">
    <source>
        <dbReference type="EMBL" id="TLQ05743.1"/>
    </source>
</evidence>
<feature type="transmembrane region" description="Helical" evidence="7">
    <location>
        <begin position="202"/>
        <end position="223"/>
    </location>
</feature>
<evidence type="ECO:0000313" key="10">
    <source>
        <dbReference type="Proteomes" id="UP000305541"/>
    </source>
</evidence>
<feature type="transmembrane region" description="Helical" evidence="7">
    <location>
        <begin position="12"/>
        <end position="34"/>
    </location>
</feature>
<accession>A0A5R9BZA9</accession>
<feature type="transmembrane region" description="Helical" evidence="7">
    <location>
        <begin position="781"/>
        <end position="801"/>
    </location>
</feature>
<evidence type="ECO:0000256" key="1">
    <source>
        <dbReference type="ARBA" id="ARBA00004651"/>
    </source>
</evidence>
<dbReference type="Pfam" id="PF03176">
    <property type="entry name" value="MMPL"/>
    <property type="match status" value="2"/>
</dbReference>
<name>A0A5R9BZA9_9LACO</name>
<comment type="caution">
    <text evidence="9">The sequence shown here is derived from an EMBL/GenBank/DDBJ whole genome shotgun (WGS) entry which is preliminary data.</text>
</comment>
<organism evidence="9 10">
    <name type="scientific">Pediococcus stilesii</name>
    <dbReference type="NCBI Taxonomy" id="331679"/>
    <lineage>
        <taxon>Bacteria</taxon>
        <taxon>Bacillati</taxon>
        <taxon>Bacillota</taxon>
        <taxon>Bacilli</taxon>
        <taxon>Lactobacillales</taxon>
        <taxon>Lactobacillaceae</taxon>
        <taxon>Pediococcus</taxon>
    </lineage>
</organism>
<feature type="transmembrane region" description="Helical" evidence="7">
    <location>
        <begin position="364"/>
        <end position="382"/>
    </location>
</feature>
<dbReference type="EMBL" id="VBTH01000001">
    <property type="protein sequence ID" value="TLQ05743.1"/>
    <property type="molecule type" value="Genomic_DNA"/>
</dbReference>
<dbReference type="SUPFAM" id="SSF82866">
    <property type="entry name" value="Multidrug efflux transporter AcrB transmembrane domain"/>
    <property type="match status" value="2"/>
</dbReference>
<feature type="transmembrane region" description="Helical" evidence="7">
    <location>
        <begin position="282"/>
        <end position="301"/>
    </location>
</feature>
<feature type="transmembrane region" description="Helical" evidence="7">
    <location>
        <begin position="179"/>
        <end position="196"/>
    </location>
</feature>
<gene>
    <name evidence="9" type="ORF">FEZ51_00760</name>
</gene>
<dbReference type="AlphaFoldDB" id="A0A5R9BZA9"/>
<feature type="transmembrane region" description="Helical" evidence="7">
    <location>
        <begin position="723"/>
        <end position="742"/>
    </location>
</feature>
<dbReference type="RefSeq" id="WP_138473618.1">
    <property type="nucleotide sequence ID" value="NZ_VBTH01000001.1"/>
</dbReference>
<keyword evidence="6 7" id="KW-0472">Membrane</keyword>
<feature type="transmembrane region" description="Helical" evidence="7">
    <location>
        <begin position="850"/>
        <end position="869"/>
    </location>
</feature>
<dbReference type="Proteomes" id="UP000305541">
    <property type="component" value="Unassembled WGS sequence"/>
</dbReference>
<evidence type="ECO:0000256" key="4">
    <source>
        <dbReference type="ARBA" id="ARBA00022692"/>
    </source>
</evidence>
<evidence type="ECO:0000259" key="8">
    <source>
        <dbReference type="Pfam" id="PF03176"/>
    </source>
</evidence>
<evidence type="ECO:0000256" key="2">
    <source>
        <dbReference type="ARBA" id="ARBA00010157"/>
    </source>
</evidence>
<evidence type="ECO:0000256" key="5">
    <source>
        <dbReference type="ARBA" id="ARBA00022989"/>
    </source>
</evidence>
<evidence type="ECO:0000256" key="6">
    <source>
        <dbReference type="ARBA" id="ARBA00023136"/>
    </source>
</evidence>
<keyword evidence="3" id="KW-1003">Cell membrane</keyword>